<evidence type="ECO:0000313" key="2">
    <source>
        <dbReference type="EMBL" id="KAK5851694.1"/>
    </source>
</evidence>
<feature type="region of interest" description="Disordered" evidence="1">
    <location>
        <begin position="1"/>
        <end position="35"/>
    </location>
</feature>
<protein>
    <submittedName>
        <fullName evidence="2">Uncharacterized protein</fullName>
    </submittedName>
</protein>
<gene>
    <name evidence="2" type="ORF">PBY51_023230</name>
</gene>
<proteinExistence type="predicted"/>
<keyword evidence="3" id="KW-1185">Reference proteome</keyword>
<dbReference type="AlphaFoldDB" id="A0AAN7X0F6"/>
<accession>A0AAN7X0F6</accession>
<organism evidence="2 3">
    <name type="scientific">Eleginops maclovinus</name>
    <name type="common">Patagonian blennie</name>
    <name type="synonym">Eleginus maclovinus</name>
    <dbReference type="NCBI Taxonomy" id="56733"/>
    <lineage>
        <taxon>Eukaryota</taxon>
        <taxon>Metazoa</taxon>
        <taxon>Chordata</taxon>
        <taxon>Craniata</taxon>
        <taxon>Vertebrata</taxon>
        <taxon>Euteleostomi</taxon>
        <taxon>Actinopterygii</taxon>
        <taxon>Neopterygii</taxon>
        <taxon>Teleostei</taxon>
        <taxon>Neoteleostei</taxon>
        <taxon>Acanthomorphata</taxon>
        <taxon>Eupercaria</taxon>
        <taxon>Perciformes</taxon>
        <taxon>Notothenioidei</taxon>
        <taxon>Eleginopidae</taxon>
        <taxon>Eleginops</taxon>
    </lineage>
</organism>
<dbReference type="Proteomes" id="UP001346869">
    <property type="component" value="Unassembled WGS sequence"/>
</dbReference>
<reference evidence="2 3" key="1">
    <citation type="journal article" date="2023" name="Genes (Basel)">
        <title>Chromosome-Level Genome Assembly and Circadian Gene Repertoire of the Patagonia Blennie Eleginops maclovinus-The Closest Ancestral Proxy of Antarctic Cryonotothenioids.</title>
        <authorList>
            <person name="Cheng C.C."/>
            <person name="Rivera-Colon A.G."/>
            <person name="Minhas B.F."/>
            <person name="Wilson L."/>
            <person name="Rayamajhi N."/>
            <person name="Vargas-Chacoff L."/>
            <person name="Catchen J.M."/>
        </authorList>
    </citation>
    <scope>NUCLEOTIDE SEQUENCE [LARGE SCALE GENOMIC DNA]</scope>
    <source>
        <strain evidence="2">JMC-PN-2008</strain>
    </source>
</reference>
<sequence length="93" mass="10240">MHPFPKPRTSCNHKPLTKTSQPDRQGHCGDEEEGAESCSDLMNRKTCCPCPATPHELGSTSCWCWPAPVLHWVLSEPAESAPFPSAMVGRLHD</sequence>
<evidence type="ECO:0000256" key="1">
    <source>
        <dbReference type="SAM" id="MobiDB-lite"/>
    </source>
</evidence>
<reference evidence="2 3" key="2">
    <citation type="journal article" date="2023" name="Mol. Biol. Evol.">
        <title>Genomics of Secondarily Temperate Adaptation in the Only Non-Antarctic Icefish.</title>
        <authorList>
            <person name="Rivera-Colon A.G."/>
            <person name="Rayamajhi N."/>
            <person name="Minhas B.F."/>
            <person name="Madrigal G."/>
            <person name="Bilyk K.T."/>
            <person name="Yoon V."/>
            <person name="Hune M."/>
            <person name="Gregory S."/>
            <person name="Cheng C.H.C."/>
            <person name="Catchen J.M."/>
        </authorList>
    </citation>
    <scope>NUCLEOTIDE SEQUENCE [LARGE SCALE GENOMIC DNA]</scope>
    <source>
        <strain evidence="2">JMC-PN-2008</strain>
    </source>
</reference>
<evidence type="ECO:0000313" key="3">
    <source>
        <dbReference type="Proteomes" id="UP001346869"/>
    </source>
</evidence>
<comment type="caution">
    <text evidence="2">The sequence shown here is derived from an EMBL/GenBank/DDBJ whole genome shotgun (WGS) entry which is preliminary data.</text>
</comment>
<name>A0AAN7X0F6_ELEMC</name>
<dbReference type="EMBL" id="JAUZQC010000021">
    <property type="protein sequence ID" value="KAK5851694.1"/>
    <property type="molecule type" value="Genomic_DNA"/>
</dbReference>
<feature type="compositionally biased region" description="Polar residues" evidence="1">
    <location>
        <begin position="9"/>
        <end position="23"/>
    </location>
</feature>